<reference evidence="11 12" key="1">
    <citation type="submission" date="2020-05" db="EMBL/GenBank/DDBJ databases">
        <authorList>
            <person name="Whitworth D."/>
        </authorList>
    </citation>
    <scope>NUCLEOTIDE SEQUENCE [LARGE SCALE GENOMIC DNA]</scope>
    <source>
        <strain evidence="11 12">AB043B</strain>
    </source>
</reference>
<evidence type="ECO:0000256" key="1">
    <source>
        <dbReference type="ARBA" id="ARBA00004651"/>
    </source>
</evidence>
<dbReference type="Pfam" id="PF06564">
    <property type="entry name" value="CBP_BcsQ"/>
    <property type="match status" value="1"/>
</dbReference>
<protein>
    <submittedName>
        <fullName evidence="11">Polysaccharide biosynthesis tyrosine autokinase</fullName>
        <ecNumber evidence="11">2.7.10.2</ecNumber>
    </submittedName>
</protein>
<gene>
    <name evidence="11" type="ORF">HMI49_11170</name>
</gene>
<dbReference type="EC" id="2.7.10.2" evidence="11"/>
<keyword evidence="5" id="KW-0067">ATP-binding</keyword>
<dbReference type="RefSeq" id="WP_171434576.1">
    <property type="nucleotide sequence ID" value="NZ_JABFJV010000046.1"/>
</dbReference>
<evidence type="ECO:0000313" key="12">
    <source>
        <dbReference type="Proteomes" id="UP000563426"/>
    </source>
</evidence>
<dbReference type="Pfam" id="PF13807">
    <property type="entry name" value="GNVR"/>
    <property type="match status" value="1"/>
</dbReference>
<evidence type="ECO:0000256" key="5">
    <source>
        <dbReference type="ARBA" id="ARBA00022840"/>
    </source>
</evidence>
<name>A0A7Y4NS20_9BACT</name>
<evidence type="ECO:0000256" key="2">
    <source>
        <dbReference type="ARBA" id="ARBA00022475"/>
    </source>
</evidence>
<dbReference type="PANTHER" id="PTHR32309:SF32">
    <property type="entry name" value="TYROSINE-PROTEIN KINASE ETK-RELATED"/>
    <property type="match status" value="1"/>
</dbReference>
<organism evidence="11 12">
    <name type="scientific">Corallococcus exercitus</name>
    <dbReference type="NCBI Taxonomy" id="2316736"/>
    <lineage>
        <taxon>Bacteria</taxon>
        <taxon>Pseudomonadati</taxon>
        <taxon>Myxococcota</taxon>
        <taxon>Myxococcia</taxon>
        <taxon>Myxococcales</taxon>
        <taxon>Cystobacterineae</taxon>
        <taxon>Myxococcaceae</taxon>
        <taxon>Corallococcus</taxon>
    </lineage>
</organism>
<evidence type="ECO:0000256" key="6">
    <source>
        <dbReference type="ARBA" id="ARBA00022989"/>
    </source>
</evidence>
<dbReference type="InterPro" id="IPR050445">
    <property type="entry name" value="Bact_polysacc_biosynth/exp"/>
</dbReference>
<dbReference type="InterPro" id="IPR017746">
    <property type="entry name" value="Cellulose_synthase_operon_BcsQ"/>
</dbReference>
<evidence type="ECO:0000256" key="4">
    <source>
        <dbReference type="ARBA" id="ARBA00022741"/>
    </source>
</evidence>
<dbReference type="GO" id="GO:0005524">
    <property type="term" value="F:ATP binding"/>
    <property type="evidence" value="ECO:0007669"/>
    <property type="project" value="UniProtKB-KW"/>
</dbReference>
<dbReference type="InterPro" id="IPR027417">
    <property type="entry name" value="P-loop_NTPase"/>
</dbReference>
<dbReference type="InterPro" id="IPR003856">
    <property type="entry name" value="LPS_length_determ_N"/>
</dbReference>
<keyword evidence="6 8" id="KW-1133">Transmembrane helix</keyword>
<dbReference type="Gene3D" id="3.40.50.300">
    <property type="entry name" value="P-loop containing nucleotide triphosphate hydrolases"/>
    <property type="match status" value="1"/>
</dbReference>
<evidence type="ECO:0000256" key="3">
    <source>
        <dbReference type="ARBA" id="ARBA00022692"/>
    </source>
</evidence>
<comment type="subcellular location">
    <subcellularLocation>
        <location evidence="1">Cell membrane</location>
        <topology evidence="1">Multi-pass membrane protein</topology>
    </subcellularLocation>
</comment>
<accession>A0A7Y4NS20</accession>
<dbReference type="Pfam" id="PF02706">
    <property type="entry name" value="Wzz"/>
    <property type="match status" value="1"/>
</dbReference>
<comment type="caution">
    <text evidence="11">The sequence shown here is derived from an EMBL/GenBank/DDBJ whole genome shotgun (WGS) entry which is preliminary data.</text>
</comment>
<evidence type="ECO:0000256" key="7">
    <source>
        <dbReference type="ARBA" id="ARBA00023136"/>
    </source>
</evidence>
<keyword evidence="12" id="KW-1185">Reference proteome</keyword>
<dbReference type="PANTHER" id="PTHR32309">
    <property type="entry name" value="TYROSINE-PROTEIN KINASE"/>
    <property type="match status" value="1"/>
</dbReference>
<evidence type="ECO:0000313" key="11">
    <source>
        <dbReference type="EMBL" id="NOK33758.1"/>
    </source>
</evidence>
<dbReference type="EMBL" id="JABFJV010000046">
    <property type="protein sequence ID" value="NOK33758.1"/>
    <property type="molecule type" value="Genomic_DNA"/>
</dbReference>
<keyword evidence="11" id="KW-0808">Transferase</keyword>
<dbReference type="Pfam" id="PF23607">
    <property type="entry name" value="WZC_N"/>
    <property type="match status" value="1"/>
</dbReference>
<keyword evidence="2" id="KW-1003">Cell membrane</keyword>
<dbReference type="GO" id="GO:0005886">
    <property type="term" value="C:plasma membrane"/>
    <property type="evidence" value="ECO:0007669"/>
    <property type="project" value="UniProtKB-SubCell"/>
</dbReference>
<dbReference type="CDD" id="cd05387">
    <property type="entry name" value="BY-kinase"/>
    <property type="match status" value="1"/>
</dbReference>
<dbReference type="GO" id="GO:0004715">
    <property type="term" value="F:non-membrane spanning protein tyrosine kinase activity"/>
    <property type="evidence" value="ECO:0007669"/>
    <property type="project" value="UniProtKB-EC"/>
</dbReference>
<proteinExistence type="predicted"/>
<dbReference type="InterPro" id="IPR032807">
    <property type="entry name" value="GNVR"/>
</dbReference>
<evidence type="ECO:0000256" key="8">
    <source>
        <dbReference type="SAM" id="Phobius"/>
    </source>
</evidence>
<sequence>MTSTPQRVTPPRPGPGTQDDELGLGRYLAILGERRGTIAASVALALAVGGLYLLTTAPVYRANALLQIEQKGSSLGQLDALIPDAPSMAATEMEVLGSRALLGRVADTLHLGVSVEPHYFPVVGAAYARAHPGPELAPVPWWGRAAYAWGGEELQVERLNVPTEWEDVPLTLVAEADGAFTLWGPDARAVLHGVAGTGARSEAGATHEVELYVTQLRARPGTRFQLMRRSKLAVVEELQRALRVGEKGTGTGVLNLTLEGPDPVQATTTLQTLADAYVRANVERRSDDAGRTLSFLDSQLPGLRQGLEQAEAALRDYRANKGGVDLALEVQAVLNRGADLDKDISSLSLERSELRQRFTEHHPLLMATERKLARLRTERTALETRLKGIPDAERVSAQLTRDVKVANELYLQLNNKAQEYRVLKSSTITNARLIDPPVVTRLPVRPAKPDVFGVSLVLGLTLGVALAFARRSLHPGVTDPAALESALAVPVLASVPTGPRRAAGPRLPSLILARSVPRDVTIEAVRGLRTRVQLALKSAGRNVITLTGTSPGAGTSFVALNLAWVLAETGQRVLLVDANLRGGWLHRCFREARVPGLHEVLRGTATLEQALLEEATPPGLSFLGAGDLPPDPTELLAGAAFDTFVARVAAEYDAVLFDTPCILAVTDAALVGRHAGVRLAVVRAQTQSLREVATALHHLEQSGVPAQGVVLNGVPRSRSGRAVSGVYQYEYPSAS</sequence>
<dbReference type="InterPro" id="IPR005702">
    <property type="entry name" value="Wzc-like_C"/>
</dbReference>
<evidence type="ECO:0000259" key="9">
    <source>
        <dbReference type="Pfam" id="PF02706"/>
    </source>
</evidence>
<dbReference type="NCBIfam" id="TIGR01007">
    <property type="entry name" value="eps_fam"/>
    <property type="match status" value="1"/>
</dbReference>
<keyword evidence="3 8" id="KW-0812">Transmembrane</keyword>
<feature type="transmembrane region" description="Helical" evidence="8">
    <location>
        <begin position="36"/>
        <end position="54"/>
    </location>
</feature>
<keyword evidence="4" id="KW-0547">Nucleotide-binding</keyword>
<feature type="domain" description="Tyrosine-protein kinase G-rich" evidence="10">
    <location>
        <begin position="395"/>
        <end position="471"/>
    </location>
</feature>
<keyword evidence="7 8" id="KW-0472">Membrane</keyword>
<feature type="domain" description="Polysaccharide chain length determinant N-terminal" evidence="9">
    <location>
        <begin position="20"/>
        <end position="109"/>
    </location>
</feature>
<dbReference type="AlphaFoldDB" id="A0A7Y4NS20"/>
<dbReference type="SUPFAM" id="SSF52540">
    <property type="entry name" value="P-loop containing nucleoside triphosphate hydrolases"/>
    <property type="match status" value="1"/>
</dbReference>
<keyword evidence="11" id="KW-0418">Kinase</keyword>
<evidence type="ECO:0000259" key="10">
    <source>
        <dbReference type="Pfam" id="PF13807"/>
    </source>
</evidence>
<dbReference type="Proteomes" id="UP000563426">
    <property type="component" value="Unassembled WGS sequence"/>
</dbReference>